<dbReference type="EMBL" id="NMUH01000607">
    <property type="protein sequence ID" value="MQL82093.1"/>
    <property type="molecule type" value="Genomic_DNA"/>
</dbReference>
<dbReference type="OrthoDB" id="1305266at2759"/>
<proteinExistence type="predicted"/>
<name>A0A843UM65_COLES</name>
<gene>
    <name evidence="2" type="ORF">Taro_014554</name>
</gene>
<dbReference type="Proteomes" id="UP000652761">
    <property type="component" value="Unassembled WGS sequence"/>
</dbReference>
<feature type="compositionally biased region" description="Basic and acidic residues" evidence="1">
    <location>
        <begin position="75"/>
        <end position="85"/>
    </location>
</feature>
<feature type="region of interest" description="Disordered" evidence="1">
    <location>
        <begin position="66"/>
        <end position="118"/>
    </location>
</feature>
<accession>A0A843UM65</accession>
<evidence type="ECO:0000256" key="1">
    <source>
        <dbReference type="SAM" id="MobiDB-lite"/>
    </source>
</evidence>
<dbReference type="AlphaFoldDB" id="A0A843UM65"/>
<feature type="compositionally biased region" description="Acidic residues" evidence="1">
    <location>
        <begin position="86"/>
        <end position="118"/>
    </location>
</feature>
<reference evidence="2" key="1">
    <citation type="submission" date="2017-07" db="EMBL/GenBank/DDBJ databases">
        <title>Taro Niue Genome Assembly and Annotation.</title>
        <authorList>
            <person name="Atibalentja N."/>
            <person name="Keating K."/>
            <person name="Fields C.J."/>
        </authorList>
    </citation>
    <scope>NUCLEOTIDE SEQUENCE</scope>
    <source>
        <strain evidence="2">Niue_2</strain>
        <tissue evidence="2">Leaf</tissue>
    </source>
</reference>
<protein>
    <submittedName>
        <fullName evidence="2">Uncharacterized protein</fullName>
    </submittedName>
</protein>
<keyword evidence="3" id="KW-1185">Reference proteome</keyword>
<evidence type="ECO:0000313" key="2">
    <source>
        <dbReference type="EMBL" id="MQL82093.1"/>
    </source>
</evidence>
<organism evidence="2 3">
    <name type="scientific">Colocasia esculenta</name>
    <name type="common">Wild taro</name>
    <name type="synonym">Arum esculentum</name>
    <dbReference type="NCBI Taxonomy" id="4460"/>
    <lineage>
        <taxon>Eukaryota</taxon>
        <taxon>Viridiplantae</taxon>
        <taxon>Streptophyta</taxon>
        <taxon>Embryophyta</taxon>
        <taxon>Tracheophyta</taxon>
        <taxon>Spermatophyta</taxon>
        <taxon>Magnoliopsida</taxon>
        <taxon>Liliopsida</taxon>
        <taxon>Araceae</taxon>
        <taxon>Aroideae</taxon>
        <taxon>Colocasieae</taxon>
        <taxon>Colocasia</taxon>
    </lineage>
</organism>
<comment type="caution">
    <text evidence="2">The sequence shown here is derived from an EMBL/GenBank/DDBJ whole genome shotgun (WGS) entry which is preliminary data.</text>
</comment>
<evidence type="ECO:0000313" key="3">
    <source>
        <dbReference type="Proteomes" id="UP000652761"/>
    </source>
</evidence>
<sequence length="118" mass="13685">MLLSTGACLPEHIVVDCTDLSIGTLDAVDREFDSVILQQNPRLTDVQVENEREKSFATWLRYRDNEEEEVDPNAFDDHVVERKVESDEEEEWTDDENEEDDEDDAELDISSASDDEYR</sequence>